<comment type="similarity">
    <text evidence="5 14 16">Belongs to the RNase HII family.</text>
</comment>
<feature type="domain" description="RNase H type-2" evidence="17">
    <location>
        <begin position="28"/>
        <end position="221"/>
    </location>
</feature>
<dbReference type="Gene3D" id="3.30.420.10">
    <property type="entry name" value="Ribonuclease H-like superfamily/Ribonuclease H"/>
    <property type="match status" value="1"/>
</dbReference>
<dbReference type="GO" id="GO:0032299">
    <property type="term" value="C:ribonuclease H2 complex"/>
    <property type="evidence" value="ECO:0007669"/>
    <property type="project" value="TreeGrafter"/>
</dbReference>
<dbReference type="STRING" id="286727.SAMN02982917_0399"/>
<evidence type="ECO:0000256" key="6">
    <source>
        <dbReference type="ARBA" id="ARBA00012180"/>
    </source>
</evidence>
<evidence type="ECO:0000256" key="1">
    <source>
        <dbReference type="ARBA" id="ARBA00000077"/>
    </source>
</evidence>
<evidence type="ECO:0000313" key="18">
    <source>
        <dbReference type="EMBL" id="SMF91862.1"/>
    </source>
</evidence>
<keyword evidence="8 14" id="KW-0963">Cytoplasm</keyword>
<dbReference type="InterPro" id="IPR036397">
    <property type="entry name" value="RNaseH_sf"/>
</dbReference>
<dbReference type="SUPFAM" id="SSF53098">
    <property type="entry name" value="Ribonuclease H-like"/>
    <property type="match status" value="1"/>
</dbReference>
<dbReference type="InterPro" id="IPR024567">
    <property type="entry name" value="RNase_HII/HIII_dom"/>
</dbReference>
<dbReference type="InterPro" id="IPR001352">
    <property type="entry name" value="RNase_HII/HIII"/>
</dbReference>
<evidence type="ECO:0000256" key="3">
    <source>
        <dbReference type="ARBA" id="ARBA00004065"/>
    </source>
</evidence>
<comment type="catalytic activity">
    <reaction evidence="1 14 15 16">
        <text>Endonucleolytic cleavage to 5'-phosphomonoester.</text>
        <dbReference type="EC" id="3.1.26.4"/>
    </reaction>
</comment>
<comment type="cofactor">
    <cofactor evidence="2">
        <name>Mg(2+)</name>
        <dbReference type="ChEBI" id="CHEBI:18420"/>
    </cofactor>
</comment>
<keyword evidence="11 14" id="KW-0255">Endonuclease</keyword>
<evidence type="ECO:0000256" key="15">
    <source>
        <dbReference type="PROSITE-ProRule" id="PRU01319"/>
    </source>
</evidence>
<gene>
    <name evidence="14" type="primary">rnhB</name>
    <name evidence="18" type="ORF">SAMN02982917_0399</name>
</gene>
<feature type="binding site" evidence="14 15">
    <location>
        <position position="34"/>
    </location>
    <ligand>
        <name>a divalent metal cation</name>
        <dbReference type="ChEBI" id="CHEBI:60240"/>
    </ligand>
</feature>
<dbReference type="GO" id="GO:0003723">
    <property type="term" value="F:RNA binding"/>
    <property type="evidence" value="ECO:0007669"/>
    <property type="project" value="UniProtKB-UniRule"/>
</dbReference>
<dbReference type="CDD" id="cd07182">
    <property type="entry name" value="RNase_HII_bacteria_HII_like"/>
    <property type="match status" value="1"/>
</dbReference>
<evidence type="ECO:0000256" key="14">
    <source>
        <dbReference type="HAMAP-Rule" id="MF_00052"/>
    </source>
</evidence>
<dbReference type="EMBL" id="FXAK01000010">
    <property type="protein sequence ID" value="SMF91862.1"/>
    <property type="molecule type" value="Genomic_DNA"/>
</dbReference>
<feature type="binding site" evidence="14 15">
    <location>
        <position position="35"/>
    </location>
    <ligand>
        <name>a divalent metal cation</name>
        <dbReference type="ChEBI" id="CHEBI:60240"/>
    </ligand>
</feature>
<dbReference type="RefSeq" id="WP_085092180.1">
    <property type="nucleotide sequence ID" value="NZ_FXAK01000010.1"/>
</dbReference>
<dbReference type="EC" id="3.1.26.4" evidence="6 14"/>
<name>A0A1X7HT56_9PROT</name>
<dbReference type="Pfam" id="PF01351">
    <property type="entry name" value="RNase_HII"/>
    <property type="match status" value="1"/>
</dbReference>
<keyword evidence="10 14" id="KW-0479">Metal-binding</keyword>
<dbReference type="InterPro" id="IPR022898">
    <property type="entry name" value="RNase_HII"/>
</dbReference>
<evidence type="ECO:0000313" key="19">
    <source>
        <dbReference type="Proteomes" id="UP000192936"/>
    </source>
</evidence>
<dbReference type="GO" id="GO:0030145">
    <property type="term" value="F:manganese ion binding"/>
    <property type="evidence" value="ECO:0007669"/>
    <property type="project" value="UniProtKB-UniRule"/>
</dbReference>
<protein>
    <recommendedName>
        <fullName evidence="7 14">Ribonuclease HII</fullName>
        <shortName evidence="14">RNase HII</shortName>
        <ecNumber evidence="6 14">3.1.26.4</ecNumber>
    </recommendedName>
</protein>
<comment type="function">
    <text evidence="3 14 16">Endonuclease that specifically degrades the RNA of RNA-DNA hybrids.</text>
</comment>
<sequence>MPAKAPRKAAAPRQRPDLSLEAGFGPGRRVCGIDEVGRGPLCGPVVAAAVVLAPEGLPPEIAAQIDDSKAVTRRLREEIEPAIRAHALAFAIAEASAAEIDELNIHKATLLAMKRAYLALPGAPPDAALVDGKFTPDIACERVAVVKGDSRSQSIAAASILAKVARDSEMLRLSVLYPHYGWDRNAGYPTPEHLEALTRHGVTPHHRVSFAPVKRQKALSG</sequence>
<evidence type="ECO:0000256" key="12">
    <source>
        <dbReference type="ARBA" id="ARBA00022801"/>
    </source>
</evidence>
<dbReference type="GO" id="GO:0043137">
    <property type="term" value="P:DNA replication, removal of RNA primer"/>
    <property type="evidence" value="ECO:0007669"/>
    <property type="project" value="TreeGrafter"/>
</dbReference>
<dbReference type="PANTHER" id="PTHR10954">
    <property type="entry name" value="RIBONUCLEASE H2 SUBUNIT A"/>
    <property type="match status" value="1"/>
</dbReference>
<evidence type="ECO:0000259" key="17">
    <source>
        <dbReference type="PROSITE" id="PS51975"/>
    </source>
</evidence>
<organism evidence="18 19">
    <name type="scientific">Azospirillum oryzae</name>
    <dbReference type="NCBI Taxonomy" id="286727"/>
    <lineage>
        <taxon>Bacteria</taxon>
        <taxon>Pseudomonadati</taxon>
        <taxon>Pseudomonadota</taxon>
        <taxon>Alphaproteobacteria</taxon>
        <taxon>Rhodospirillales</taxon>
        <taxon>Azospirillaceae</taxon>
        <taxon>Azospirillum</taxon>
    </lineage>
</organism>
<evidence type="ECO:0000256" key="13">
    <source>
        <dbReference type="ARBA" id="ARBA00023211"/>
    </source>
</evidence>
<evidence type="ECO:0000256" key="4">
    <source>
        <dbReference type="ARBA" id="ARBA00004496"/>
    </source>
</evidence>
<dbReference type="NCBIfam" id="NF000595">
    <property type="entry name" value="PRK00015.1-3"/>
    <property type="match status" value="1"/>
</dbReference>
<reference evidence="18 19" key="1">
    <citation type="submission" date="2017-04" db="EMBL/GenBank/DDBJ databases">
        <authorList>
            <person name="Afonso C.L."/>
            <person name="Miller P.J."/>
            <person name="Scott M.A."/>
            <person name="Spackman E."/>
            <person name="Goraichik I."/>
            <person name="Dimitrov K.M."/>
            <person name="Suarez D.L."/>
            <person name="Swayne D.E."/>
        </authorList>
    </citation>
    <scope>NUCLEOTIDE SEQUENCE [LARGE SCALE GENOMIC DNA]</scope>
    <source>
        <strain evidence="18 19">A2P</strain>
    </source>
</reference>
<evidence type="ECO:0000256" key="10">
    <source>
        <dbReference type="ARBA" id="ARBA00022723"/>
    </source>
</evidence>
<proteinExistence type="inferred from homology"/>
<dbReference type="OrthoDB" id="9803420at2"/>
<evidence type="ECO:0000256" key="9">
    <source>
        <dbReference type="ARBA" id="ARBA00022722"/>
    </source>
</evidence>
<dbReference type="HAMAP" id="MF_00052_B">
    <property type="entry name" value="RNase_HII_B"/>
    <property type="match status" value="1"/>
</dbReference>
<comment type="subcellular location">
    <subcellularLocation>
        <location evidence="4 14">Cytoplasm</location>
    </subcellularLocation>
</comment>
<evidence type="ECO:0000256" key="8">
    <source>
        <dbReference type="ARBA" id="ARBA00022490"/>
    </source>
</evidence>
<evidence type="ECO:0000256" key="5">
    <source>
        <dbReference type="ARBA" id="ARBA00007383"/>
    </source>
</evidence>
<keyword evidence="9 14" id="KW-0540">Nuclease</keyword>
<keyword evidence="13 14" id="KW-0464">Manganese</keyword>
<feature type="binding site" evidence="14 15">
    <location>
        <position position="131"/>
    </location>
    <ligand>
        <name>a divalent metal cation</name>
        <dbReference type="ChEBI" id="CHEBI:60240"/>
    </ligand>
</feature>
<keyword evidence="12 14" id="KW-0378">Hydrolase</keyword>
<dbReference type="GO" id="GO:0004523">
    <property type="term" value="F:RNA-DNA hybrid ribonuclease activity"/>
    <property type="evidence" value="ECO:0007669"/>
    <property type="project" value="UniProtKB-UniRule"/>
</dbReference>
<evidence type="ECO:0000256" key="16">
    <source>
        <dbReference type="RuleBase" id="RU003515"/>
    </source>
</evidence>
<dbReference type="InterPro" id="IPR012337">
    <property type="entry name" value="RNaseH-like_sf"/>
</dbReference>
<dbReference type="GO" id="GO:0006298">
    <property type="term" value="P:mismatch repair"/>
    <property type="evidence" value="ECO:0007669"/>
    <property type="project" value="TreeGrafter"/>
</dbReference>
<accession>A0A1X7HT56</accession>
<dbReference type="PROSITE" id="PS51975">
    <property type="entry name" value="RNASE_H_2"/>
    <property type="match status" value="1"/>
</dbReference>
<dbReference type="AlphaFoldDB" id="A0A1X7HT56"/>
<dbReference type="Proteomes" id="UP000192936">
    <property type="component" value="Unassembled WGS sequence"/>
</dbReference>
<evidence type="ECO:0000256" key="7">
    <source>
        <dbReference type="ARBA" id="ARBA00019179"/>
    </source>
</evidence>
<dbReference type="PANTHER" id="PTHR10954:SF18">
    <property type="entry name" value="RIBONUCLEASE HII"/>
    <property type="match status" value="1"/>
</dbReference>
<evidence type="ECO:0000256" key="2">
    <source>
        <dbReference type="ARBA" id="ARBA00001946"/>
    </source>
</evidence>
<dbReference type="GO" id="GO:0005737">
    <property type="term" value="C:cytoplasm"/>
    <property type="evidence" value="ECO:0007669"/>
    <property type="project" value="UniProtKB-SubCell"/>
</dbReference>
<comment type="cofactor">
    <cofactor evidence="14 15">
        <name>Mn(2+)</name>
        <dbReference type="ChEBI" id="CHEBI:29035"/>
    </cofactor>
    <cofactor evidence="14 15">
        <name>Mg(2+)</name>
        <dbReference type="ChEBI" id="CHEBI:18420"/>
    </cofactor>
    <text evidence="14 15">Manganese or magnesium. Binds 1 divalent metal ion per monomer in the absence of substrate. May bind a second metal ion after substrate binding.</text>
</comment>
<evidence type="ECO:0000256" key="11">
    <source>
        <dbReference type="ARBA" id="ARBA00022759"/>
    </source>
</evidence>